<dbReference type="OrthoDB" id="3800738at2759"/>
<dbReference type="EMBL" id="ML996113">
    <property type="protein sequence ID" value="KAF2737890.1"/>
    <property type="molecule type" value="Genomic_DNA"/>
</dbReference>
<dbReference type="SUPFAM" id="SSF81383">
    <property type="entry name" value="F-box domain"/>
    <property type="match status" value="1"/>
</dbReference>
<dbReference type="Proteomes" id="UP000799444">
    <property type="component" value="Unassembled WGS sequence"/>
</dbReference>
<evidence type="ECO:0000313" key="2">
    <source>
        <dbReference type="Proteomes" id="UP000799444"/>
    </source>
</evidence>
<comment type="caution">
    <text evidence="1">The sequence shown here is derived from an EMBL/GenBank/DDBJ whole genome shotgun (WGS) entry which is preliminary data.</text>
</comment>
<keyword evidence="2" id="KW-1185">Reference proteome</keyword>
<evidence type="ECO:0000313" key="1">
    <source>
        <dbReference type="EMBL" id="KAF2737890.1"/>
    </source>
</evidence>
<sequence length="276" mass="31280">MNLARDQVIQTPELLEAILLQLPPAALLRAQCLSRYIHTMIKDSPSLQQYLFQRAAHAAPSGAWSINPLFKKPFLPWLVILKDVRELRLIPGFDSLHMLDWTQTVEQRDQFLRPEASWRTMFFIQPPPTKLRVEAWDVYGAHRVVDVCELHLATGMTMDVLYDIAQEFLRDAGGEAFGLVVKTQRGKAPDITMHVCSLRRNTTKLSPSLRSRAQRVWTGDDLSAVDGVEASPGDNNFYERLGETHLTPAQGGVLAHEFEKWTRERAPLASLVSDVR</sequence>
<dbReference type="InterPro" id="IPR036047">
    <property type="entry name" value="F-box-like_dom_sf"/>
</dbReference>
<proteinExistence type="predicted"/>
<name>A0A9P4R6F6_9PLEO</name>
<dbReference type="AlphaFoldDB" id="A0A9P4R6F6"/>
<accession>A0A9P4R6F6</accession>
<gene>
    <name evidence="1" type="ORF">EJ04DRAFT_510066</name>
</gene>
<evidence type="ECO:0008006" key="3">
    <source>
        <dbReference type="Google" id="ProtNLM"/>
    </source>
</evidence>
<protein>
    <recommendedName>
        <fullName evidence="3">F-box domain-containing protein</fullName>
    </recommendedName>
</protein>
<organism evidence="1 2">
    <name type="scientific">Polyplosphaeria fusca</name>
    <dbReference type="NCBI Taxonomy" id="682080"/>
    <lineage>
        <taxon>Eukaryota</taxon>
        <taxon>Fungi</taxon>
        <taxon>Dikarya</taxon>
        <taxon>Ascomycota</taxon>
        <taxon>Pezizomycotina</taxon>
        <taxon>Dothideomycetes</taxon>
        <taxon>Pleosporomycetidae</taxon>
        <taxon>Pleosporales</taxon>
        <taxon>Tetraplosphaeriaceae</taxon>
        <taxon>Polyplosphaeria</taxon>
    </lineage>
</organism>
<reference evidence="1" key="1">
    <citation type="journal article" date="2020" name="Stud. Mycol.">
        <title>101 Dothideomycetes genomes: a test case for predicting lifestyles and emergence of pathogens.</title>
        <authorList>
            <person name="Haridas S."/>
            <person name="Albert R."/>
            <person name="Binder M."/>
            <person name="Bloem J."/>
            <person name="Labutti K."/>
            <person name="Salamov A."/>
            <person name="Andreopoulos B."/>
            <person name="Baker S."/>
            <person name="Barry K."/>
            <person name="Bills G."/>
            <person name="Bluhm B."/>
            <person name="Cannon C."/>
            <person name="Castanera R."/>
            <person name="Culley D."/>
            <person name="Daum C."/>
            <person name="Ezra D."/>
            <person name="Gonzalez J."/>
            <person name="Henrissat B."/>
            <person name="Kuo A."/>
            <person name="Liang C."/>
            <person name="Lipzen A."/>
            <person name="Lutzoni F."/>
            <person name="Magnuson J."/>
            <person name="Mondo S."/>
            <person name="Nolan M."/>
            <person name="Ohm R."/>
            <person name="Pangilinan J."/>
            <person name="Park H.-J."/>
            <person name="Ramirez L."/>
            <person name="Alfaro M."/>
            <person name="Sun H."/>
            <person name="Tritt A."/>
            <person name="Yoshinaga Y."/>
            <person name="Zwiers L.-H."/>
            <person name="Turgeon B."/>
            <person name="Goodwin S."/>
            <person name="Spatafora J."/>
            <person name="Crous P."/>
            <person name="Grigoriev I."/>
        </authorList>
    </citation>
    <scope>NUCLEOTIDE SEQUENCE</scope>
    <source>
        <strain evidence="1">CBS 125425</strain>
    </source>
</reference>